<dbReference type="Proteomes" id="UP000298061">
    <property type="component" value="Unassembled WGS sequence"/>
</dbReference>
<dbReference type="EMBL" id="SFCI01000006">
    <property type="protein sequence ID" value="TFY83871.1"/>
    <property type="molecule type" value="Genomic_DNA"/>
</dbReference>
<name>A0A4Z0ABU1_9AGAM</name>
<keyword evidence="1" id="KW-0175">Coiled coil</keyword>
<feature type="coiled-coil region" evidence="1">
    <location>
        <begin position="175"/>
        <end position="282"/>
    </location>
</feature>
<proteinExistence type="predicted"/>
<reference evidence="2 3" key="1">
    <citation type="submission" date="2019-02" db="EMBL/GenBank/DDBJ databases">
        <title>Genome sequencing of the rare red list fungi Hericium alpestre (H. flagellum).</title>
        <authorList>
            <person name="Buettner E."/>
            <person name="Kellner H."/>
        </authorList>
    </citation>
    <scope>NUCLEOTIDE SEQUENCE [LARGE SCALE GENOMIC DNA]</scope>
    <source>
        <strain evidence="2 3">DSM 108284</strain>
    </source>
</reference>
<evidence type="ECO:0008006" key="4">
    <source>
        <dbReference type="Google" id="ProtNLM"/>
    </source>
</evidence>
<gene>
    <name evidence="2" type="ORF">EWM64_g154</name>
</gene>
<dbReference type="OrthoDB" id="8954335at2759"/>
<sequence length="321" mass="37006">MQLSAPFQLDGHTITLIDSPGFDDTIRSDTDVLKQIATFLSEYYEKGMMLTGVIYMYSISDRRMTGVSRRNFNMFRQLCGDSTLKNVAIVTNMWEELTDRTIGENREAELRDKELFFKPVLEKGAVLLRHEGTLESGQLVLQYLIENSPQALKIQRELVDEHLHISETAASTTLSSEIMEQAEKHRQELREVQEEMRAAIKAKDEQTSRELEVESRKLQNEVTRLQNESTKLATEFKAMQEKASAEYASQMQALQTQFRLTSIDASQERQTLQKQMNDLREQCIVARPQRGQEEGASTRYFNSWGFGRLRYDFKISESSST</sequence>
<comment type="caution">
    <text evidence="2">The sequence shown here is derived from an EMBL/GenBank/DDBJ whole genome shotgun (WGS) entry which is preliminary data.</text>
</comment>
<accession>A0A4Z0ABU1</accession>
<dbReference type="AlphaFoldDB" id="A0A4Z0ABU1"/>
<evidence type="ECO:0000256" key="1">
    <source>
        <dbReference type="SAM" id="Coils"/>
    </source>
</evidence>
<dbReference type="STRING" id="135208.A0A4Z0ABU1"/>
<dbReference type="Gene3D" id="3.40.50.300">
    <property type="entry name" value="P-loop containing nucleotide triphosphate hydrolases"/>
    <property type="match status" value="1"/>
</dbReference>
<organism evidence="2 3">
    <name type="scientific">Hericium alpestre</name>
    <dbReference type="NCBI Taxonomy" id="135208"/>
    <lineage>
        <taxon>Eukaryota</taxon>
        <taxon>Fungi</taxon>
        <taxon>Dikarya</taxon>
        <taxon>Basidiomycota</taxon>
        <taxon>Agaricomycotina</taxon>
        <taxon>Agaricomycetes</taxon>
        <taxon>Russulales</taxon>
        <taxon>Hericiaceae</taxon>
        <taxon>Hericium</taxon>
    </lineage>
</organism>
<evidence type="ECO:0000313" key="2">
    <source>
        <dbReference type="EMBL" id="TFY83871.1"/>
    </source>
</evidence>
<evidence type="ECO:0000313" key="3">
    <source>
        <dbReference type="Proteomes" id="UP000298061"/>
    </source>
</evidence>
<dbReference type="InterPro" id="IPR027417">
    <property type="entry name" value="P-loop_NTPase"/>
</dbReference>
<keyword evidence="3" id="KW-1185">Reference proteome</keyword>
<protein>
    <recommendedName>
        <fullName evidence="4">G domain-containing protein</fullName>
    </recommendedName>
</protein>
<dbReference type="SUPFAM" id="SSF52540">
    <property type="entry name" value="P-loop containing nucleoside triphosphate hydrolases"/>
    <property type="match status" value="1"/>
</dbReference>